<feature type="transmembrane region" description="Helical" evidence="9">
    <location>
        <begin position="12"/>
        <end position="32"/>
    </location>
</feature>
<evidence type="ECO:0000256" key="5">
    <source>
        <dbReference type="ARBA" id="ARBA00023224"/>
    </source>
</evidence>
<evidence type="ECO:0000256" key="9">
    <source>
        <dbReference type="SAM" id="Phobius"/>
    </source>
</evidence>
<comment type="similarity">
    <text evidence="6">Belongs to the methyl-accepting chemotaxis (MCP) protein family.</text>
</comment>
<feature type="domain" description="Methyl-accepting transducer" evidence="10">
    <location>
        <begin position="404"/>
        <end position="640"/>
    </location>
</feature>
<sequence length="676" mass="75830">MLNIHSLRVQLILPVAFLGIILAGLVVFMLVMNSLQSQAIRRQTDTYFEAITVVLNADRDIYQARIALERLLNGDGRAEQNRQDFYENAEQVRDRFERYREYLAEEPELLQAFSHFDERLNTWIAVSKQLMVREGKEATKQDPRAVELEQQFQAIRQMLDQAGEQLRSHTADVKQTKNADVSQYVEAMAEVMNADRDIYQANLALKRLLHGVGDFANNKAFFEENAQQVLRRFNNYRVYLIREPQLLSAYERFDILFNSWFQACEAMLEQSSHASNPTDKDFVEMDLAFSQVRTILDEAGEQTRAHARAMEAEAKQTIANYQDIAKLVIALAFAVALLVGYIVPRRLTQQVNHIGQRIREIADGDGDLTQRIHSQSKDELGKLANEFDSFVEHLRGIIQNIQQQSGRLGGTTTELNQVSEQAGDITDGLVQATESIVSASSEMNMANQQVADTAQGTAEVSLQSSKLTQQGVSVVESSSVVVAGLVRDIDTALSRAEQLEQSSQAITSVLDVIRKIAEQTNLLALNAAIEAARAGEQGRGFAVVADEVRTLATRTQDSTNEIETMISRLKQSVDESNQAIHSSRNNVDSTVSSFEEVKRIFVELNHSFEQVQEMTAQTAQATQEQSTVANHINENLVGLKEQSDNVNLVAEQVRQQSQHISELYLSLSQQVDSFKV</sequence>
<organism evidence="12 13">
    <name type="scientific">Agarivorans gilvus</name>
    <dbReference type="NCBI Taxonomy" id="680279"/>
    <lineage>
        <taxon>Bacteria</taxon>
        <taxon>Pseudomonadati</taxon>
        <taxon>Pseudomonadota</taxon>
        <taxon>Gammaproteobacteria</taxon>
        <taxon>Alteromonadales</taxon>
        <taxon>Alteromonadaceae</taxon>
        <taxon>Agarivorans</taxon>
    </lineage>
</organism>
<proteinExistence type="inferred from homology"/>
<feature type="coiled-coil region" evidence="8">
    <location>
        <begin position="145"/>
        <end position="179"/>
    </location>
</feature>
<dbReference type="PANTHER" id="PTHR32089:SF119">
    <property type="entry name" value="METHYL-ACCEPTING CHEMOTAXIS PROTEIN CTPL"/>
    <property type="match status" value="1"/>
</dbReference>
<comment type="subcellular location">
    <subcellularLocation>
        <location evidence="1">Membrane</location>
        <topology evidence="1">Multi-pass membrane protein</topology>
    </subcellularLocation>
</comment>
<dbReference type="Gene3D" id="1.10.287.950">
    <property type="entry name" value="Methyl-accepting chemotaxis protein"/>
    <property type="match status" value="1"/>
</dbReference>
<evidence type="ECO:0000256" key="2">
    <source>
        <dbReference type="ARBA" id="ARBA00022692"/>
    </source>
</evidence>
<keyword evidence="3 9" id="KW-1133">Transmembrane helix</keyword>
<evidence type="ECO:0000259" key="11">
    <source>
        <dbReference type="PROSITE" id="PS50885"/>
    </source>
</evidence>
<dbReference type="SUPFAM" id="SSF58104">
    <property type="entry name" value="Methyl-accepting chemotaxis protein (MCP) signaling domain"/>
    <property type="match status" value="1"/>
</dbReference>
<evidence type="ECO:0008006" key="14">
    <source>
        <dbReference type="Google" id="ProtNLM"/>
    </source>
</evidence>
<evidence type="ECO:0000313" key="12">
    <source>
        <dbReference type="EMBL" id="GGB07119.1"/>
    </source>
</evidence>
<dbReference type="PROSITE" id="PS50885">
    <property type="entry name" value="HAMP"/>
    <property type="match status" value="1"/>
</dbReference>
<feature type="transmembrane region" description="Helical" evidence="9">
    <location>
        <begin position="324"/>
        <end position="343"/>
    </location>
</feature>
<evidence type="ECO:0000256" key="1">
    <source>
        <dbReference type="ARBA" id="ARBA00004141"/>
    </source>
</evidence>
<evidence type="ECO:0000313" key="13">
    <source>
        <dbReference type="Proteomes" id="UP000651977"/>
    </source>
</evidence>
<feature type="domain" description="HAMP" evidence="11">
    <location>
        <begin position="345"/>
        <end position="399"/>
    </location>
</feature>
<evidence type="ECO:0000256" key="8">
    <source>
        <dbReference type="SAM" id="Coils"/>
    </source>
</evidence>
<gene>
    <name evidence="12" type="ORF">GCM10007414_20560</name>
</gene>
<evidence type="ECO:0000256" key="4">
    <source>
        <dbReference type="ARBA" id="ARBA00023136"/>
    </source>
</evidence>
<dbReference type="SMART" id="SM00283">
    <property type="entry name" value="MA"/>
    <property type="match status" value="1"/>
</dbReference>
<dbReference type="Pfam" id="PF00015">
    <property type="entry name" value="MCPsignal"/>
    <property type="match status" value="1"/>
</dbReference>
<dbReference type="CDD" id="cd11386">
    <property type="entry name" value="MCP_signal"/>
    <property type="match status" value="1"/>
</dbReference>
<evidence type="ECO:0000256" key="6">
    <source>
        <dbReference type="ARBA" id="ARBA00029447"/>
    </source>
</evidence>
<name>A0ABQ1I2P3_9ALTE</name>
<keyword evidence="8" id="KW-0175">Coiled coil</keyword>
<keyword evidence="13" id="KW-1185">Reference proteome</keyword>
<dbReference type="InterPro" id="IPR004089">
    <property type="entry name" value="MCPsignal_dom"/>
</dbReference>
<dbReference type="InterPro" id="IPR003660">
    <property type="entry name" value="HAMP_dom"/>
</dbReference>
<keyword evidence="4 9" id="KW-0472">Membrane</keyword>
<keyword evidence="2 9" id="KW-0812">Transmembrane</keyword>
<keyword evidence="5 7" id="KW-0807">Transducer</keyword>
<dbReference type="PANTHER" id="PTHR32089">
    <property type="entry name" value="METHYL-ACCEPTING CHEMOTAXIS PROTEIN MCPB"/>
    <property type="match status" value="1"/>
</dbReference>
<dbReference type="Proteomes" id="UP000651977">
    <property type="component" value="Unassembled WGS sequence"/>
</dbReference>
<comment type="caution">
    <text evidence="12">The sequence shown here is derived from an EMBL/GenBank/DDBJ whole genome shotgun (WGS) entry which is preliminary data.</text>
</comment>
<dbReference type="RefSeq" id="WP_055732987.1">
    <property type="nucleotide sequence ID" value="NZ_BMDY01000011.1"/>
</dbReference>
<dbReference type="EMBL" id="BMDY01000011">
    <property type="protein sequence ID" value="GGB07119.1"/>
    <property type="molecule type" value="Genomic_DNA"/>
</dbReference>
<evidence type="ECO:0000256" key="7">
    <source>
        <dbReference type="PROSITE-ProRule" id="PRU00284"/>
    </source>
</evidence>
<reference evidence="13" key="1">
    <citation type="journal article" date="2019" name="Int. J. Syst. Evol. Microbiol.">
        <title>The Global Catalogue of Microorganisms (GCM) 10K type strain sequencing project: providing services to taxonomists for standard genome sequencing and annotation.</title>
        <authorList>
            <consortium name="The Broad Institute Genomics Platform"/>
            <consortium name="The Broad Institute Genome Sequencing Center for Infectious Disease"/>
            <person name="Wu L."/>
            <person name="Ma J."/>
        </authorList>
    </citation>
    <scope>NUCLEOTIDE SEQUENCE [LARGE SCALE GENOMIC DNA]</scope>
    <source>
        <strain evidence="13">CGMCC 1.10131</strain>
    </source>
</reference>
<dbReference type="CDD" id="cd06225">
    <property type="entry name" value="HAMP"/>
    <property type="match status" value="1"/>
</dbReference>
<dbReference type="Pfam" id="PF00672">
    <property type="entry name" value="HAMP"/>
    <property type="match status" value="1"/>
</dbReference>
<accession>A0ABQ1I2P3</accession>
<dbReference type="PROSITE" id="PS50111">
    <property type="entry name" value="CHEMOTAXIS_TRANSDUC_2"/>
    <property type="match status" value="1"/>
</dbReference>
<protein>
    <recommendedName>
        <fullName evidence="14">Methyl-accepting chemotaxis protein</fullName>
    </recommendedName>
</protein>
<evidence type="ECO:0000256" key="3">
    <source>
        <dbReference type="ARBA" id="ARBA00022989"/>
    </source>
</evidence>
<dbReference type="SMART" id="SM00304">
    <property type="entry name" value="HAMP"/>
    <property type="match status" value="1"/>
</dbReference>
<evidence type="ECO:0000259" key="10">
    <source>
        <dbReference type="PROSITE" id="PS50111"/>
    </source>
</evidence>